<evidence type="ECO:0000313" key="2">
    <source>
        <dbReference type="Proteomes" id="UP000199134"/>
    </source>
</evidence>
<sequence length="88" mass="10107">MNAMSLNHLWSYLQGLSLTASNQRWLANHLIEAAESAECKSQKKELVFPKIPKDYKPSARVLAMTCGPLPNNFDVENELDEMWEERAR</sequence>
<evidence type="ECO:0000313" key="1">
    <source>
        <dbReference type="EMBL" id="SDN63131.1"/>
    </source>
</evidence>
<comment type="caution">
    <text evidence="1">The sequence shown here is derived from an EMBL/GenBank/DDBJ whole genome shotgun (WGS) entry which is preliminary data.</text>
</comment>
<dbReference type="OrthoDB" id="1093568at2"/>
<name>A0A1H0CZU0_9BACT</name>
<proteinExistence type="predicted"/>
<reference evidence="2" key="1">
    <citation type="submission" date="2016-10" db="EMBL/GenBank/DDBJ databases">
        <authorList>
            <person name="de Groot N.N."/>
        </authorList>
    </citation>
    <scope>NUCLEOTIDE SEQUENCE [LARGE SCALE GENOMIC DNA]</scope>
    <source>
        <strain evidence="2">BP1-145</strain>
    </source>
</reference>
<organism evidence="1 2">
    <name type="scientific">Prevotella communis</name>
    <dbReference type="NCBI Taxonomy" id="2913614"/>
    <lineage>
        <taxon>Bacteria</taxon>
        <taxon>Pseudomonadati</taxon>
        <taxon>Bacteroidota</taxon>
        <taxon>Bacteroidia</taxon>
        <taxon>Bacteroidales</taxon>
        <taxon>Prevotellaceae</taxon>
        <taxon>Prevotella</taxon>
    </lineage>
</organism>
<dbReference type="EMBL" id="FNIW01000001">
    <property type="protein sequence ID" value="SDN63131.1"/>
    <property type="molecule type" value="Genomic_DNA"/>
</dbReference>
<gene>
    <name evidence="1" type="ORF">SAMN04487900_101177</name>
</gene>
<dbReference type="AlphaFoldDB" id="A0A1H0CZU0"/>
<dbReference type="Proteomes" id="UP000199134">
    <property type="component" value="Unassembled WGS sequence"/>
</dbReference>
<accession>A0A1H0CZU0</accession>
<protein>
    <submittedName>
        <fullName evidence="1">Uncharacterized protein</fullName>
    </submittedName>
</protein>
<dbReference type="RefSeq" id="WP_143005652.1">
    <property type="nucleotide sequence ID" value="NZ_FNIW01000001.1"/>
</dbReference>